<evidence type="ECO:0000313" key="6">
    <source>
        <dbReference type="EMBL" id="CAF2074702.1"/>
    </source>
</evidence>
<dbReference type="EMBL" id="CAJNOV010003083">
    <property type="protein sequence ID" value="CAF1128004.1"/>
    <property type="molecule type" value="Genomic_DNA"/>
</dbReference>
<keyword evidence="12" id="KW-1185">Reference proteome</keyword>
<evidence type="ECO:0000313" key="3">
    <source>
        <dbReference type="EMBL" id="CAF1652241.1"/>
    </source>
</evidence>
<dbReference type="Proteomes" id="UP000663856">
    <property type="component" value="Unassembled WGS sequence"/>
</dbReference>
<dbReference type="EMBL" id="CAJNRG010005299">
    <property type="protein sequence ID" value="CAF2074702.1"/>
    <property type="molecule type" value="Genomic_DNA"/>
</dbReference>
<evidence type="ECO:0000313" key="5">
    <source>
        <dbReference type="EMBL" id="CAF2051451.1"/>
    </source>
</evidence>
<evidence type="ECO:0000313" key="9">
    <source>
        <dbReference type="EMBL" id="CAF3963637.1"/>
    </source>
</evidence>
<evidence type="ECO:0000313" key="7">
    <source>
        <dbReference type="EMBL" id="CAF3851006.1"/>
    </source>
</evidence>
<proteinExistence type="predicted"/>
<dbReference type="EMBL" id="CAJNRE010005486">
    <property type="protein sequence ID" value="CAF2045465.1"/>
    <property type="molecule type" value="Genomic_DNA"/>
</dbReference>
<evidence type="ECO:0000256" key="1">
    <source>
        <dbReference type="SAM" id="MobiDB-lite"/>
    </source>
</evidence>
<evidence type="ECO:0000313" key="4">
    <source>
        <dbReference type="EMBL" id="CAF2045465.1"/>
    </source>
</evidence>
<accession>A0A816PPR6</accession>
<dbReference type="EMBL" id="CAJOBG010000731">
    <property type="protein sequence ID" value="CAF3851006.1"/>
    <property type="molecule type" value="Genomic_DNA"/>
</dbReference>
<dbReference type="Proteomes" id="UP000663855">
    <property type="component" value="Unassembled WGS sequence"/>
</dbReference>
<dbReference type="AlphaFoldDB" id="A0A816PPR6"/>
<evidence type="ECO:0000313" key="11">
    <source>
        <dbReference type="Proteomes" id="UP000663856"/>
    </source>
</evidence>
<name>A0A816PPR6_9BILA</name>
<dbReference type="Proteomes" id="UP000681720">
    <property type="component" value="Unassembled WGS sequence"/>
</dbReference>
<dbReference type="Proteomes" id="UP000663887">
    <property type="component" value="Unassembled WGS sequence"/>
</dbReference>
<evidence type="ECO:0000313" key="10">
    <source>
        <dbReference type="EMBL" id="CAF3990751.1"/>
    </source>
</evidence>
<dbReference type="EMBL" id="CAJOBI010000915">
    <property type="protein sequence ID" value="CAF3852484.1"/>
    <property type="molecule type" value="Genomic_DNA"/>
</dbReference>
<sequence length="161" mass="18519">MQQFINRIKCSIMSLCFIATMSSKKKQETRFSLDSPVMTIIKEPMSVSSRTRPQTEKPVIKPQKPPPIIRNFLPYIPPDVLMFALFSAIQRRAWSRARKLCYELILCDPLIKTYRDLYYRIDNIIELIDQRSRSKHMASKVATIASRRASGSSSSSSDQGK</sequence>
<feature type="compositionally biased region" description="Low complexity" evidence="1">
    <location>
        <begin position="145"/>
        <end position="161"/>
    </location>
</feature>
<dbReference type="Proteomes" id="UP000663824">
    <property type="component" value="Unassembled WGS sequence"/>
</dbReference>
<dbReference type="Proteomes" id="UP000663866">
    <property type="component" value="Unassembled WGS sequence"/>
</dbReference>
<feature type="region of interest" description="Disordered" evidence="1">
    <location>
        <begin position="139"/>
        <end position="161"/>
    </location>
</feature>
<dbReference type="Proteomes" id="UP000663834">
    <property type="component" value="Unassembled WGS sequence"/>
</dbReference>
<dbReference type="EMBL" id="CAJOBJ010003386">
    <property type="protein sequence ID" value="CAF3963637.1"/>
    <property type="molecule type" value="Genomic_DNA"/>
</dbReference>
<protein>
    <submittedName>
        <fullName evidence="5">Uncharacterized protein</fullName>
    </submittedName>
</protein>
<dbReference type="Proteomes" id="UP000681967">
    <property type="component" value="Unassembled WGS sequence"/>
</dbReference>
<organism evidence="5 11">
    <name type="scientific">Rotaria magnacalcarata</name>
    <dbReference type="NCBI Taxonomy" id="392030"/>
    <lineage>
        <taxon>Eukaryota</taxon>
        <taxon>Metazoa</taxon>
        <taxon>Spiralia</taxon>
        <taxon>Gnathifera</taxon>
        <taxon>Rotifera</taxon>
        <taxon>Eurotatoria</taxon>
        <taxon>Bdelloidea</taxon>
        <taxon>Philodinida</taxon>
        <taxon>Philodinidae</taxon>
        <taxon>Rotaria</taxon>
    </lineage>
</organism>
<dbReference type="Proteomes" id="UP000676336">
    <property type="component" value="Unassembled WGS sequence"/>
</dbReference>
<dbReference type="EMBL" id="CAJNOW010016772">
    <property type="protein sequence ID" value="CAF1652241.1"/>
    <property type="molecule type" value="Genomic_DNA"/>
</dbReference>
<evidence type="ECO:0000313" key="2">
    <source>
        <dbReference type="EMBL" id="CAF1128004.1"/>
    </source>
</evidence>
<dbReference type="OrthoDB" id="10045259at2759"/>
<gene>
    <name evidence="10" type="ORF">BYL167_LOCUS13136</name>
    <name evidence="2" type="ORF">CJN711_LOCUS8414</name>
    <name evidence="9" type="ORF">GIL414_LOCUS9768</name>
    <name evidence="3" type="ORF">KQP761_LOCUS30211</name>
    <name evidence="4" type="ORF">MBJ925_LOCUS12030</name>
    <name evidence="7" type="ORF">OVN521_LOCUS6848</name>
    <name evidence="8" type="ORF">SMN809_LOCUS4097</name>
    <name evidence="5" type="ORF">WKI299_LOCUS10226</name>
    <name evidence="6" type="ORF">XDN619_LOCUS13329</name>
</gene>
<dbReference type="EMBL" id="CAJNRF010003521">
    <property type="protein sequence ID" value="CAF2051451.1"/>
    <property type="molecule type" value="Genomic_DNA"/>
</dbReference>
<evidence type="ECO:0000313" key="8">
    <source>
        <dbReference type="EMBL" id="CAF3852484.1"/>
    </source>
</evidence>
<reference evidence="5" key="1">
    <citation type="submission" date="2021-02" db="EMBL/GenBank/DDBJ databases">
        <authorList>
            <person name="Nowell W R."/>
        </authorList>
    </citation>
    <scope>NUCLEOTIDE SEQUENCE</scope>
</reference>
<comment type="caution">
    <text evidence="5">The sequence shown here is derived from an EMBL/GenBank/DDBJ whole genome shotgun (WGS) entry which is preliminary data.</text>
</comment>
<dbReference type="EMBL" id="CAJOBH010004463">
    <property type="protein sequence ID" value="CAF3990751.1"/>
    <property type="molecule type" value="Genomic_DNA"/>
</dbReference>
<evidence type="ECO:0000313" key="12">
    <source>
        <dbReference type="Proteomes" id="UP000663866"/>
    </source>
</evidence>